<organism evidence="3 4">
    <name type="scientific">Nocardioides zeae</name>
    <dbReference type="NCBI Taxonomy" id="1457234"/>
    <lineage>
        <taxon>Bacteria</taxon>
        <taxon>Bacillati</taxon>
        <taxon>Actinomycetota</taxon>
        <taxon>Actinomycetes</taxon>
        <taxon>Propionibacteriales</taxon>
        <taxon>Nocardioidaceae</taxon>
        <taxon>Nocardioides</taxon>
    </lineage>
</organism>
<evidence type="ECO:0000313" key="3">
    <source>
        <dbReference type="EMBL" id="NEN80573.1"/>
    </source>
</evidence>
<evidence type="ECO:0000313" key="4">
    <source>
        <dbReference type="Proteomes" id="UP000468687"/>
    </source>
</evidence>
<evidence type="ECO:0000259" key="2">
    <source>
        <dbReference type="Pfam" id="PF20177"/>
    </source>
</evidence>
<keyword evidence="1" id="KW-0472">Membrane</keyword>
<keyword evidence="1" id="KW-1133">Transmembrane helix</keyword>
<feature type="transmembrane region" description="Helical" evidence="1">
    <location>
        <begin position="40"/>
        <end position="57"/>
    </location>
</feature>
<accession>A0A6P0HPM9</accession>
<evidence type="ECO:0000256" key="1">
    <source>
        <dbReference type="SAM" id="Phobius"/>
    </source>
</evidence>
<comment type="caution">
    <text evidence="3">The sequence shown here is derived from an EMBL/GenBank/DDBJ whole genome shotgun (WGS) entry which is preliminary data.</text>
</comment>
<name>A0A6P0HPM9_9ACTN</name>
<dbReference type="Pfam" id="PF20177">
    <property type="entry name" value="DUF6542"/>
    <property type="match status" value="1"/>
</dbReference>
<feature type="transmembrane region" description="Helical" evidence="1">
    <location>
        <begin position="105"/>
        <end position="125"/>
    </location>
</feature>
<gene>
    <name evidence="3" type="ORF">G3T38_20175</name>
</gene>
<dbReference type="RefSeq" id="WP_163774578.1">
    <property type="nucleotide sequence ID" value="NZ_JAAGXA010000023.1"/>
</dbReference>
<reference evidence="3 4" key="1">
    <citation type="journal article" date="2014" name="Int. J. Syst. Evol. Microbiol.">
        <title>Nocardioides zeae sp. nov., isolated from the stem of Zea mays.</title>
        <authorList>
            <person name="Glaeser S.P."/>
            <person name="McInroy J.A."/>
            <person name="Busse H.J."/>
            <person name="Kampfer P."/>
        </authorList>
    </citation>
    <scope>NUCLEOTIDE SEQUENCE [LARGE SCALE GENOMIC DNA]</scope>
    <source>
        <strain evidence="3 4">JCM 30728</strain>
    </source>
</reference>
<proteinExistence type="predicted"/>
<keyword evidence="4" id="KW-1185">Reference proteome</keyword>
<feature type="transmembrane region" description="Helical" evidence="1">
    <location>
        <begin position="64"/>
        <end position="85"/>
    </location>
</feature>
<dbReference type="AlphaFoldDB" id="A0A6P0HPM9"/>
<dbReference type="InterPro" id="IPR046672">
    <property type="entry name" value="DUF6542"/>
</dbReference>
<feature type="domain" description="DUF6542" evidence="2">
    <location>
        <begin position="18"/>
        <end position="127"/>
    </location>
</feature>
<sequence>MSLLEAARGTGTEPGPRVAVVGVLGMLTILAVDLGLGGRVSSFFDLSFVVLCLVLAVRADRSAFFAVGMTPPLLMLAAFTAIALVSPGALARPEDGAVQALVSGMLLHAPGLAAGYALCLLTLGARMTRD</sequence>
<keyword evidence="1" id="KW-0812">Transmembrane</keyword>
<dbReference type="EMBL" id="JAAGXA010000023">
    <property type="protein sequence ID" value="NEN80573.1"/>
    <property type="molecule type" value="Genomic_DNA"/>
</dbReference>
<dbReference type="Proteomes" id="UP000468687">
    <property type="component" value="Unassembled WGS sequence"/>
</dbReference>
<protein>
    <recommendedName>
        <fullName evidence="2">DUF6542 domain-containing protein</fullName>
    </recommendedName>
</protein>